<proteinExistence type="predicted"/>
<evidence type="ECO:0000313" key="4">
    <source>
        <dbReference type="EMBL" id="MBH8552398.1"/>
    </source>
</evidence>
<feature type="domain" description="Actin-like protein N-terminal" evidence="3">
    <location>
        <begin position="169"/>
        <end position="319"/>
    </location>
</feature>
<dbReference type="InterPro" id="IPR043129">
    <property type="entry name" value="ATPase_NBD"/>
</dbReference>
<accession>A0A8J7H8F8</accession>
<keyword evidence="1" id="KW-0175">Coiled coil</keyword>
<keyword evidence="5" id="KW-1185">Reference proteome</keyword>
<dbReference type="Pfam" id="PF17989">
    <property type="entry name" value="ALP_N"/>
    <property type="match status" value="1"/>
</dbReference>
<feature type="chain" id="PRO_5035213643" description="Actin-like protein N-terminal domain-containing protein" evidence="2">
    <location>
        <begin position="28"/>
        <end position="325"/>
    </location>
</feature>
<protein>
    <recommendedName>
        <fullName evidence="3">Actin-like protein N-terminal domain-containing protein</fullName>
    </recommendedName>
</protein>
<dbReference type="AlphaFoldDB" id="A0A8J7H8F8"/>
<feature type="coiled-coil region" evidence="1">
    <location>
        <begin position="36"/>
        <end position="63"/>
    </location>
</feature>
<organism evidence="4 5">
    <name type="scientific">Atlanticothrix silvestris CENA357</name>
    <dbReference type="NCBI Taxonomy" id="1725252"/>
    <lineage>
        <taxon>Bacteria</taxon>
        <taxon>Bacillati</taxon>
        <taxon>Cyanobacteriota</taxon>
        <taxon>Cyanophyceae</taxon>
        <taxon>Nostocales</taxon>
        <taxon>Nodulariaceae</taxon>
        <taxon>Atlanticothrix</taxon>
        <taxon>Atlanticothrix silvestris</taxon>
    </lineage>
</organism>
<reference evidence="4 5" key="1">
    <citation type="journal article" date="2021" name="Int. J. Syst. Evol. Microbiol.">
        <title>Amazonocrinis nigriterrae gen. nov., sp. nov., Atlanticothrix silvestris gen. nov., sp. nov. and Dendronalium phyllosphericum gen. nov., sp. nov., nostocacean cyanobacteria from Brazilian environments.</title>
        <authorList>
            <person name="Alvarenga D.O."/>
            <person name="Andreote A.P.D."/>
            <person name="Branco L.H.Z."/>
            <person name="Delbaje E."/>
            <person name="Cruz R.B."/>
            <person name="Varani A.M."/>
            <person name="Fiore M.F."/>
        </authorList>
    </citation>
    <scope>NUCLEOTIDE SEQUENCE [LARGE SCALE GENOMIC DNA]</scope>
    <source>
        <strain evidence="4 5">CENA357</strain>
    </source>
</reference>
<comment type="caution">
    <text evidence="4">The sequence shown here is derived from an EMBL/GenBank/DDBJ whole genome shotgun (WGS) entry which is preliminary data.</text>
</comment>
<evidence type="ECO:0000256" key="1">
    <source>
        <dbReference type="SAM" id="Coils"/>
    </source>
</evidence>
<feature type="signal peptide" evidence="2">
    <location>
        <begin position="1"/>
        <end position="27"/>
    </location>
</feature>
<dbReference type="InterPro" id="IPR040607">
    <property type="entry name" value="ALP_N"/>
</dbReference>
<evidence type="ECO:0000256" key="2">
    <source>
        <dbReference type="SAM" id="SignalP"/>
    </source>
</evidence>
<evidence type="ECO:0000259" key="3">
    <source>
        <dbReference type="Pfam" id="PF17989"/>
    </source>
</evidence>
<sequence>MIFIIPLVFGALGAAVGAVAGAFTAHAAGEKDRQAAKHHRQIANELTDKHANLEKKYYEFADESKKQINDLTRQHALDEIEKDCLRLAVRLQQNLISLMWEIDREPTTDSLNRFKAAVEQTNQVLYELKEELIIVPDDYYTSLLTAIAATKKINPLKPNDVDNKTVLSVDLGRTFTKACVSREPKNVVFIPANVRLISLAQIHSGIFEPKAIDILMSLWMEHKDRGYVIGQLAADFGANLGVGQSKIEDALVKVLASAGYFKLKDNISIVLGLPFLSLEQFEKEKAQLISQVTGLHMLNFRGESISLNIHKVWVMPEGYTNSLKK</sequence>
<dbReference type="Gene3D" id="3.30.420.40">
    <property type="match status" value="1"/>
</dbReference>
<dbReference type="EMBL" id="JAECZB010000013">
    <property type="protein sequence ID" value="MBH8552398.1"/>
    <property type="molecule type" value="Genomic_DNA"/>
</dbReference>
<dbReference type="SUPFAM" id="SSF53067">
    <property type="entry name" value="Actin-like ATPase domain"/>
    <property type="match status" value="1"/>
</dbReference>
<dbReference type="Proteomes" id="UP000599391">
    <property type="component" value="Unassembled WGS sequence"/>
</dbReference>
<gene>
    <name evidence="4" type="ORF">I8751_08420</name>
</gene>
<keyword evidence="2" id="KW-0732">Signal</keyword>
<name>A0A8J7H8F8_9CYAN</name>
<evidence type="ECO:0000313" key="5">
    <source>
        <dbReference type="Proteomes" id="UP000599391"/>
    </source>
</evidence>